<dbReference type="PIRSF" id="PIRSF005962">
    <property type="entry name" value="Pept_M20D_amidohydro"/>
    <property type="match status" value="1"/>
</dbReference>
<dbReference type="Gene3D" id="3.30.70.360">
    <property type="match status" value="1"/>
</dbReference>
<dbReference type="GO" id="GO:0046872">
    <property type="term" value="F:metal ion binding"/>
    <property type="evidence" value="ECO:0007669"/>
    <property type="project" value="UniProtKB-KW"/>
</dbReference>
<dbReference type="InterPro" id="IPR036264">
    <property type="entry name" value="Bact_exopeptidase_dim_dom"/>
</dbReference>
<organism evidence="3 4">
    <name type="scientific">Hydrogenispora ethanolica</name>
    <dbReference type="NCBI Taxonomy" id="1082276"/>
    <lineage>
        <taxon>Bacteria</taxon>
        <taxon>Bacillati</taxon>
        <taxon>Bacillota</taxon>
        <taxon>Hydrogenispora</taxon>
    </lineage>
</organism>
<dbReference type="NCBIfam" id="TIGR01891">
    <property type="entry name" value="amidohydrolases"/>
    <property type="match status" value="1"/>
</dbReference>
<dbReference type="SUPFAM" id="SSF53187">
    <property type="entry name" value="Zn-dependent exopeptidases"/>
    <property type="match status" value="1"/>
</dbReference>
<dbReference type="InterPro" id="IPR017439">
    <property type="entry name" value="Amidohydrolase"/>
</dbReference>
<dbReference type="AlphaFoldDB" id="A0A4R1QZ80"/>
<feature type="binding site" evidence="1">
    <location>
        <position position="142"/>
    </location>
    <ligand>
        <name>Mn(2+)</name>
        <dbReference type="ChEBI" id="CHEBI:29035"/>
        <label>2</label>
    </ligand>
</feature>
<keyword evidence="3" id="KW-0378">Hydrolase</keyword>
<dbReference type="Proteomes" id="UP000295008">
    <property type="component" value="Unassembled WGS sequence"/>
</dbReference>
<keyword evidence="1" id="KW-0464">Manganese</keyword>
<dbReference type="PANTHER" id="PTHR11014">
    <property type="entry name" value="PEPTIDASE M20 FAMILY MEMBER"/>
    <property type="match status" value="1"/>
</dbReference>
<evidence type="ECO:0000259" key="2">
    <source>
        <dbReference type="Pfam" id="PF07687"/>
    </source>
</evidence>
<dbReference type="SUPFAM" id="SSF55031">
    <property type="entry name" value="Bacterial exopeptidase dimerisation domain"/>
    <property type="match status" value="1"/>
</dbReference>
<sequence>MDELLLRAIQDKIRSILPEITTLRRQIHQEPEIGLATQATRQKIRAALQETSLVIQPPLLEADLIADLPKPGAKMICLRADTDGLPIQEATGLAYRSRVPGAMHACGHDGHTAILVGTARVLDAFRSELPVAVRFIFQPGEEMICGGKTLVRRGACAGAAAAYALHNWPGLPVGHIAARSGPLFSAGAMFSITLTGRGCHGAMPEQGLNPLPVAAALITRFQELHQRLHPVDGSILSVCSIHGGESKNIIPDSAVIRGTTRFLSTAAGDRIEAEMRRIIAAIATESGTTAEMEYEKEYSLPVLNTETGFERIRATVQRYLAEEAWQPLEKPNMTCEDFAFYLEGREGAMFLLGNGTGSPGLHNAEFDFDDRSLETGILVMSLLALNHS</sequence>
<accession>A0A4R1QZ80</accession>
<feature type="binding site" evidence="1">
    <location>
        <position position="362"/>
    </location>
    <ligand>
        <name>Mn(2+)</name>
        <dbReference type="ChEBI" id="CHEBI:29035"/>
        <label>2</label>
    </ligand>
</feature>
<dbReference type="InterPro" id="IPR011650">
    <property type="entry name" value="Peptidase_M20_dimer"/>
</dbReference>
<dbReference type="RefSeq" id="WP_132016909.1">
    <property type="nucleotide sequence ID" value="NZ_SLUN01000043.1"/>
</dbReference>
<comment type="cofactor">
    <cofactor evidence="1">
        <name>Mn(2+)</name>
        <dbReference type="ChEBI" id="CHEBI:29035"/>
    </cofactor>
    <text evidence="1">The Mn(2+) ion enhances activity.</text>
</comment>
<keyword evidence="1" id="KW-0479">Metal-binding</keyword>
<keyword evidence="4" id="KW-1185">Reference proteome</keyword>
<feature type="binding site" evidence="1">
    <location>
        <position position="166"/>
    </location>
    <ligand>
        <name>Mn(2+)</name>
        <dbReference type="ChEBI" id="CHEBI:29035"/>
        <label>2</label>
    </ligand>
</feature>
<feature type="binding site" evidence="1">
    <location>
        <position position="106"/>
    </location>
    <ligand>
        <name>Mn(2+)</name>
        <dbReference type="ChEBI" id="CHEBI:29035"/>
        <label>2</label>
    </ligand>
</feature>
<name>A0A4R1QZ80_HYDET</name>
<proteinExistence type="predicted"/>
<dbReference type="Pfam" id="PF01546">
    <property type="entry name" value="Peptidase_M20"/>
    <property type="match status" value="1"/>
</dbReference>
<evidence type="ECO:0000313" key="4">
    <source>
        <dbReference type="Proteomes" id="UP000295008"/>
    </source>
</evidence>
<dbReference type="InterPro" id="IPR002933">
    <property type="entry name" value="Peptidase_M20"/>
</dbReference>
<dbReference type="OrthoDB" id="9776731at2"/>
<dbReference type="GO" id="GO:0016787">
    <property type="term" value="F:hydrolase activity"/>
    <property type="evidence" value="ECO:0007669"/>
    <property type="project" value="UniProtKB-KW"/>
</dbReference>
<dbReference type="EMBL" id="SLUN01000043">
    <property type="protein sequence ID" value="TCL58286.1"/>
    <property type="molecule type" value="Genomic_DNA"/>
</dbReference>
<evidence type="ECO:0000256" key="1">
    <source>
        <dbReference type="PIRSR" id="PIRSR005962-1"/>
    </source>
</evidence>
<evidence type="ECO:0000313" key="3">
    <source>
        <dbReference type="EMBL" id="TCL58286.1"/>
    </source>
</evidence>
<comment type="caution">
    <text evidence="3">The sequence shown here is derived from an EMBL/GenBank/DDBJ whole genome shotgun (WGS) entry which is preliminary data.</text>
</comment>
<feature type="domain" description="Peptidase M20 dimerisation" evidence="2">
    <location>
        <begin position="189"/>
        <end position="283"/>
    </location>
</feature>
<protein>
    <submittedName>
        <fullName evidence="3">Amidohydrolase/hippurate hydrolase</fullName>
    </submittedName>
</protein>
<reference evidence="3 4" key="1">
    <citation type="submission" date="2019-03" db="EMBL/GenBank/DDBJ databases">
        <title>Genomic Encyclopedia of Type Strains, Phase IV (KMG-IV): sequencing the most valuable type-strain genomes for metagenomic binning, comparative biology and taxonomic classification.</title>
        <authorList>
            <person name="Goeker M."/>
        </authorList>
    </citation>
    <scope>NUCLEOTIDE SEQUENCE [LARGE SCALE GENOMIC DNA]</scope>
    <source>
        <strain evidence="3 4">LX-B</strain>
    </source>
</reference>
<dbReference type="Gene3D" id="3.40.630.10">
    <property type="entry name" value="Zn peptidases"/>
    <property type="match status" value="1"/>
</dbReference>
<feature type="binding site" evidence="1">
    <location>
        <position position="108"/>
    </location>
    <ligand>
        <name>Mn(2+)</name>
        <dbReference type="ChEBI" id="CHEBI:29035"/>
        <label>2</label>
    </ligand>
</feature>
<gene>
    <name evidence="3" type="ORF">EDC14_104322</name>
</gene>
<dbReference type="PANTHER" id="PTHR11014:SF63">
    <property type="entry name" value="METALLOPEPTIDASE, PUTATIVE (AFU_ORTHOLOGUE AFUA_6G09600)-RELATED"/>
    <property type="match status" value="1"/>
</dbReference>
<dbReference type="Pfam" id="PF07687">
    <property type="entry name" value="M20_dimer"/>
    <property type="match status" value="1"/>
</dbReference>